<organism evidence="11 12">
    <name type="scientific">Ridgeia piscesae</name>
    <name type="common">Tubeworm</name>
    <dbReference type="NCBI Taxonomy" id="27915"/>
    <lineage>
        <taxon>Eukaryota</taxon>
        <taxon>Metazoa</taxon>
        <taxon>Spiralia</taxon>
        <taxon>Lophotrochozoa</taxon>
        <taxon>Annelida</taxon>
        <taxon>Polychaeta</taxon>
        <taxon>Sedentaria</taxon>
        <taxon>Canalipalpata</taxon>
        <taxon>Sabellida</taxon>
        <taxon>Siboglinidae</taxon>
        <taxon>Ridgeia</taxon>
    </lineage>
</organism>
<evidence type="ECO:0000256" key="1">
    <source>
        <dbReference type="ARBA" id="ARBA00004651"/>
    </source>
</evidence>
<keyword evidence="6 9" id="KW-0472">Membrane</keyword>
<sequence length="542" mass="59988">MRHRTPSGKSIRSRRASRAEYHEDLKPNLKRLIKSFYNETYTERLGQIESSVVTLLWSLTTALYFPGGMIGAFAAGFLADKVGRNRAIMLSHIFAFIGAGLSTACVAMKAPELLMLGRFVTGINCGFATQLVPMYLAEITPYNLRGAFGTGHQLFVTIGIFMGSVFGIKELLGTASGWPYLLLLNAVPAFVSLVFLPFIPESPRFLMIIKNKRIAAEKALRFYRQNADVSADIEEMDTECTTADEGDTTEAESYTMKKLLMTKELRMPLFIAVMLQVMQQFSGINAVFFYSTGIYKSAGVEPYQIPYAVVITNFVNVLMTVIAVPIMDKAGRRPLLLYPMGVMVIVLGVMTMSLNLQHIAWMSYMSIMAVIVYVICFAVGLGPIPMMIGAELFRQGPRPRAMSIIGLTNWLCTTVVALSFEMIQSAMQEFTFLIFLVFMIIFTLFVYWKVPETKQKTFEEIASQFQPGGEIEVEEIVEDDVFEDVTTEASQMLKGHGGSANGSVGSCGNNQPQSGGDVPPMSGKEEKAKLTQSEENVCNLPT</sequence>
<feature type="transmembrane region" description="Helical" evidence="9">
    <location>
        <begin position="267"/>
        <end position="291"/>
    </location>
</feature>
<evidence type="ECO:0000256" key="8">
    <source>
        <dbReference type="SAM" id="MobiDB-lite"/>
    </source>
</evidence>
<keyword evidence="5 9" id="KW-1133">Transmembrane helix</keyword>
<dbReference type="SUPFAM" id="SSF103473">
    <property type="entry name" value="MFS general substrate transporter"/>
    <property type="match status" value="1"/>
</dbReference>
<name>A0AAD9KYH9_RIDPI</name>
<feature type="domain" description="Major facilitator superfamily (MFS) profile" evidence="10">
    <location>
        <begin position="1"/>
        <end position="454"/>
    </location>
</feature>
<feature type="transmembrane region" description="Helical" evidence="9">
    <location>
        <begin position="303"/>
        <end position="324"/>
    </location>
</feature>
<feature type="transmembrane region" description="Helical" evidence="9">
    <location>
        <begin position="55"/>
        <end position="78"/>
    </location>
</feature>
<evidence type="ECO:0000256" key="7">
    <source>
        <dbReference type="RuleBase" id="RU003346"/>
    </source>
</evidence>
<dbReference type="NCBIfam" id="TIGR00879">
    <property type="entry name" value="SP"/>
    <property type="match status" value="1"/>
</dbReference>
<feature type="compositionally biased region" description="Polar residues" evidence="8">
    <location>
        <begin position="530"/>
        <end position="542"/>
    </location>
</feature>
<feature type="transmembrane region" description="Helical" evidence="9">
    <location>
        <begin position="148"/>
        <end position="168"/>
    </location>
</feature>
<dbReference type="EMBL" id="JAODUO010000475">
    <property type="protein sequence ID" value="KAK2179731.1"/>
    <property type="molecule type" value="Genomic_DNA"/>
</dbReference>
<feature type="transmembrane region" description="Helical" evidence="9">
    <location>
        <begin position="404"/>
        <end position="424"/>
    </location>
</feature>
<keyword evidence="4 9" id="KW-0812">Transmembrane</keyword>
<dbReference type="AlphaFoldDB" id="A0AAD9KYH9"/>
<protein>
    <recommendedName>
        <fullName evidence="10">Major facilitator superfamily (MFS) profile domain-containing protein</fullName>
    </recommendedName>
</protein>
<dbReference type="PROSITE" id="PS50850">
    <property type="entry name" value="MFS"/>
    <property type="match status" value="1"/>
</dbReference>
<dbReference type="PANTHER" id="PTHR23503">
    <property type="entry name" value="SOLUTE CARRIER FAMILY 2"/>
    <property type="match status" value="1"/>
</dbReference>
<dbReference type="InterPro" id="IPR005829">
    <property type="entry name" value="Sugar_transporter_CS"/>
</dbReference>
<comment type="similarity">
    <text evidence="7">Belongs to the major facilitator superfamily. Sugar transporter (TC 2.A.1.1) family.</text>
</comment>
<feature type="transmembrane region" description="Helical" evidence="9">
    <location>
        <begin position="90"/>
        <end position="110"/>
    </location>
</feature>
<dbReference type="PROSITE" id="PS00217">
    <property type="entry name" value="SUGAR_TRANSPORT_2"/>
    <property type="match status" value="1"/>
</dbReference>
<feature type="transmembrane region" description="Helical" evidence="9">
    <location>
        <begin position="336"/>
        <end position="355"/>
    </location>
</feature>
<dbReference type="GO" id="GO:0005886">
    <property type="term" value="C:plasma membrane"/>
    <property type="evidence" value="ECO:0007669"/>
    <property type="project" value="UniProtKB-SubCell"/>
</dbReference>
<keyword evidence="12" id="KW-1185">Reference proteome</keyword>
<evidence type="ECO:0000256" key="5">
    <source>
        <dbReference type="ARBA" id="ARBA00022989"/>
    </source>
</evidence>
<evidence type="ECO:0000256" key="9">
    <source>
        <dbReference type="SAM" id="Phobius"/>
    </source>
</evidence>
<evidence type="ECO:0000256" key="4">
    <source>
        <dbReference type="ARBA" id="ARBA00022692"/>
    </source>
</evidence>
<dbReference type="PANTHER" id="PTHR23503:SF8">
    <property type="entry name" value="FACILITATED GLUCOSE TRANSPORTER PROTEIN 1"/>
    <property type="match status" value="1"/>
</dbReference>
<evidence type="ECO:0000313" key="12">
    <source>
        <dbReference type="Proteomes" id="UP001209878"/>
    </source>
</evidence>
<evidence type="ECO:0000256" key="6">
    <source>
        <dbReference type="ARBA" id="ARBA00023136"/>
    </source>
</evidence>
<proteinExistence type="inferred from homology"/>
<gene>
    <name evidence="11" type="ORF">NP493_475g02003</name>
</gene>
<dbReference type="InterPro" id="IPR020846">
    <property type="entry name" value="MFS_dom"/>
</dbReference>
<dbReference type="Proteomes" id="UP001209878">
    <property type="component" value="Unassembled WGS sequence"/>
</dbReference>
<dbReference type="PRINTS" id="PR00171">
    <property type="entry name" value="SUGRTRNSPORT"/>
</dbReference>
<dbReference type="Gene3D" id="1.20.1250.20">
    <property type="entry name" value="MFS general substrate transporter like domains"/>
    <property type="match status" value="1"/>
</dbReference>
<dbReference type="GO" id="GO:1990539">
    <property type="term" value="P:fructose import across plasma membrane"/>
    <property type="evidence" value="ECO:0007669"/>
    <property type="project" value="UniProtKB-ARBA"/>
</dbReference>
<comment type="subcellular location">
    <subcellularLocation>
        <location evidence="1">Cell membrane</location>
        <topology evidence="1">Multi-pass membrane protein</topology>
    </subcellularLocation>
</comment>
<evidence type="ECO:0000259" key="10">
    <source>
        <dbReference type="PROSITE" id="PS50850"/>
    </source>
</evidence>
<feature type="region of interest" description="Disordered" evidence="8">
    <location>
        <begin position="492"/>
        <end position="542"/>
    </location>
</feature>
<feature type="transmembrane region" description="Helical" evidence="9">
    <location>
        <begin position="361"/>
        <end position="384"/>
    </location>
</feature>
<dbReference type="InterPro" id="IPR005828">
    <property type="entry name" value="MFS_sugar_transport-like"/>
</dbReference>
<comment type="caution">
    <text evidence="11">The sequence shown here is derived from an EMBL/GenBank/DDBJ whole genome shotgun (WGS) entry which is preliminary data.</text>
</comment>
<dbReference type="InterPro" id="IPR045263">
    <property type="entry name" value="GLUT"/>
</dbReference>
<feature type="transmembrane region" description="Helical" evidence="9">
    <location>
        <begin position="180"/>
        <end position="199"/>
    </location>
</feature>
<reference evidence="11" key="1">
    <citation type="journal article" date="2023" name="Mol. Biol. Evol.">
        <title>Third-Generation Sequencing Reveals the Adaptive Role of the Epigenome in Three Deep-Sea Polychaetes.</title>
        <authorList>
            <person name="Perez M."/>
            <person name="Aroh O."/>
            <person name="Sun Y."/>
            <person name="Lan Y."/>
            <person name="Juniper S.K."/>
            <person name="Young C.R."/>
            <person name="Angers B."/>
            <person name="Qian P.Y."/>
        </authorList>
    </citation>
    <scope>NUCLEOTIDE SEQUENCE</scope>
    <source>
        <strain evidence="11">R07B-5</strain>
    </source>
</reference>
<evidence type="ECO:0000256" key="3">
    <source>
        <dbReference type="ARBA" id="ARBA00022475"/>
    </source>
</evidence>
<feature type="transmembrane region" description="Helical" evidence="9">
    <location>
        <begin position="430"/>
        <end position="448"/>
    </location>
</feature>
<dbReference type="GO" id="GO:0005353">
    <property type="term" value="F:fructose transmembrane transporter activity"/>
    <property type="evidence" value="ECO:0007669"/>
    <property type="project" value="UniProtKB-ARBA"/>
</dbReference>
<keyword evidence="3" id="KW-1003">Cell membrane</keyword>
<evidence type="ECO:0000313" key="11">
    <source>
        <dbReference type="EMBL" id="KAK2179731.1"/>
    </source>
</evidence>
<dbReference type="FunFam" id="1.20.1250.20:FF:001511">
    <property type="entry name" value="Solute carrier family 2, facilitated glucose transporter member 5"/>
    <property type="match status" value="1"/>
</dbReference>
<dbReference type="InterPro" id="IPR036259">
    <property type="entry name" value="MFS_trans_sf"/>
</dbReference>
<feature type="compositionally biased region" description="Polar residues" evidence="8">
    <location>
        <begin position="501"/>
        <end position="514"/>
    </location>
</feature>
<keyword evidence="2 7" id="KW-0813">Transport</keyword>
<evidence type="ECO:0000256" key="2">
    <source>
        <dbReference type="ARBA" id="ARBA00022448"/>
    </source>
</evidence>
<dbReference type="InterPro" id="IPR003663">
    <property type="entry name" value="Sugar/inositol_transpt"/>
</dbReference>
<dbReference type="Pfam" id="PF00083">
    <property type="entry name" value="Sugar_tr"/>
    <property type="match status" value="1"/>
</dbReference>
<accession>A0AAD9KYH9</accession>
<feature type="transmembrane region" description="Helical" evidence="9">
    <location>
        <begin position="116"/>
        <end position="136"/>
    </location>
</feature>